<reference evidence="2 3" key="1">
    <citation type="journal article" date="2019" name="Emerg. Microbes Infect.">
        <title>Comprehensive subspecies identification of 175 nontuberculous mycobacteria species based on 7547 genomic profiles.</title>
        <authorList>
            <person name="Matsumoto Y."/>
            <person name="Kinjo T."/>
            <person name="Motooka D."/>
            <person name="Nabeya D."/>
            <person name="Jung N."/>
            <person name="Uechi K."/>
            <person name="Horii T."/>
            <person name="Iida T."/>
            <person name="Fujita J."/>
            <person name="Nakamura S."/>
        </authorList>
    </citation>
    <scope>NUCLEOTIDE SEQUENCE [LARGE SCALE GENOMIC DNA]</scope>
    <source>
        <strain evidence="2 3">JCM 30275</strain>
    </source>
</reference>
<dbReference type="InterPro" id="IPR021315">
    <property type="entry name" value="Gap/Sap"/>
</dbReference>
<keyword evidence="1" id="KW-1133">Transmembrane helix</keyword>
<dbReference type="KEGG" id="many:MANY_11100"/>
<dbReference type="EMBL" id="AP022620">
    <property type="protein sequence ID" value="BBZ75773.1"/>
    <property type="molecule type" value="Genomic_DNA"/>
</dbReference>
<dbReference type="AlphaFoldDB" id="A0A6N4W5X7"/>
<name>A0A6N4W5X7_9MYCO</name>
<sequence>MWTTVLVLAIAVNFEPTRIGMIALMLTRRHPIRQLLIFMLSGVTLSASVGLLVLFVFHRGLFGPTNFNGSKIQIGIGIAVLVIAAILGSNIPLGRLARNPLAPPDPADEDGSADVPTTTTGRVAIRAKNIIHGESHWFSSFAGLGLAMPGVEYMALLALIIASNEPPAMQALALFVFLFLANVISAVPLVSYLIAPQRTAARVQAFNTWIRARTRWQAALVLGVVGTILLVAGIASL</sequence>
<dbReference type="Proteomes" id="UP000467249">
    <property type="component" value="Chromosome"/>
</dbReference>
<feature type="transmembrane region" description="Helical" evidence="1">
    <location>
        <begin position="168"/>
        <end position="195"/>
    </location>
</feature>
<feature type="transmembrane region" description="Helical" evidence="1">
    <location>
        <begin position="72"/>
        <end position="93"/>
    </location>
</feature>
<evidence type="ECO:0000313" key="2">
    <source>
        <dbReference type="EMBL" id="BBZ75773.1"/>
    </source>
</evidence>
<feature type="transmembrane region" description="Helical" evidence="1">
    <location>
        <begin position="137"/>
        <end position="162"/>
    </location>
</feature>
<keyword evidence="1" id="KW-0812">Transmembrane</keyword>
<evidence type="ECO:0000313" key="3">
    <source>
        <dbReference type="Proteomes" id="UP000467249"/>
    </source>
</evidence>
<dbReference type="RefSeq" id="WP_163803333.1">
    <property type="nucleotide sequence ID" value="NZ_AP022620.1"/>
</dbReference>
<feature type="transmembrane region" description="Helical" evidence="1">
    <location>
        <begin position="216"/>
        <end position="235"/>
    </location>
</feature>
<protein>
    <submittedName>
        <fullName evidence="2">Sulfolipid-1 exporter Sap</fullName>
    </submittedName>
</protein>
<dbReference type="Pfam" id="PF11139">
    <property type="entry name" value="SfLAP"/>
    <property type="match status" value="1"/>
</dbReference>
<keyword evidence="1" id="KW-0472">Membrane</keyword>
<evidence type="ECO:0000256" key="1">
    <source>
        <dbReference type="SAM" id="Phobius"/>
    </source>
</evidence>
<proteinExistence type="predicted"/>
<feature type="transmembrane region" description="Helical" evidence="1">
    <location>
        <begin position="35"/>
        <end position="57"/>
    </location>
</feature>
<accession>A0A6N4W5X7</accession>
<keyword evidence="3" id="KW-1185">Reference proteome</keyword>
<gene>
    <name evidence="2" type="primary">sap</name>
    <name evidence="2" type="ORF">MANY_11100</name>
</gene>
<organism evidence="2 3">
    <name type="scientific">Mycolicibacterium anyangense</name>
    <dbReference type="NCBI Taxonomy" id="1431246"/>
    <lineage>
        <taxon>Bacteria</taxon>
        <taxon>Bacillati</taxon>
        <taxon>Actinomycetota</taxon>
        <taxon>Actinomycetes</taxon>
        <taxon>Mycobacteriales</taxon>
        <taxon>Mycobacteriaceae</taxon>
        <taxon>Mycolicibacterium</taxon>
    </lineage>
</organism>